<dbReference type="Gene3D" id="1.10.238.10">
    <property type="entry name" value="EF-hand"/>
    <property type="match status" value="3"/>
</dbReference>
<feature type="region of interest" description="Disordered" evidence="4">
    <location>
        <begin position="84"/>
        <end position="103"/>
    </location>
</feature>
<dbReference type="PANTHER" id="PTHR10827:SF98">
    <property type="entry name" value="45 KDA CALCIUM-BINDING PROTEIN"/>
    <property type="match status" value="1"/>
</dbReference>
<feature type="compositionally biased region" description="Polar residues" evidence="4">
    <location>
        <begin position="257"/>
        <end position="315"/>
    </location>
</feature>
<dbReference type="AlphaFoldDB" id="A0AAD9N780"/>
<dbReference type="InterPro" id="IPR018247">
    <property type="entry name" value="EF_Hand_1_Ca_BS"/>
</dbReference>
<keyword evidence="1" id="KW-0479">Metal-binding</keyword>
<dbReference type="PROSITE" id="PS50222">
    <property type="entry name" value="EF_HAND_2"/>
    <property type="match status" value="6"/>
</dbReference>
<feature type="compositionally biased region" description="Basic and acidic residues" evidence="4">
    <location>
        <begin position="349"/>
        <end position="358"/>
    </location>
</feature>
<comment type="caution">
    <text evidence="6">The sequence shown here is derived from an EMBL/GenBank/DDBJ whole genome shotgun (WGS) entry which is preliminary data.</text>
</comment>
<dbReference type="GO" id="GO:0005509">
    <property type="term" value="F:calcium ion binding"/>
    <property type="evidence" value="ECO:0007669"/>
    <property type="project" value="InterPro"/>
</dbReference>
<dbReference type="EMBL" id="JAODUP010000189">
    <property type="protein sequence ID" value="KAK2157556.1"/>
    <property type="molecule type" value="Genomic_DNA"/>
</dbReference>
<feature type="domain" description="EF-hand" evidence="5">
    <location>
        <begin position="8"/>
        <end position="43"/>
    </location>
</feature>
<feature type="domain" description="EF-hand" evidence="5">
    <location>
        <begin position="103"/>
        <end position="138"/>
    </location>
</feature>
<evidence type="ECO:0000313" key="7">
    <source>
        <dbReference type="Proteomes" id="UP001208570"/>
    </source>
</evidence>
<reference evidence="6" key="1">
    <citation type="journal article" date="2023" name="Mol. Biol. Evol.">
        <title>Third-Generation Sequencing Reveals the Adaptive Role of the Epigenome in Three Deep-Sea Polychaetes.</title>
        <authorList>
            <person name="Perez M."/>
            <person name="Aroh O."/>
            <person name="Sun Y."/>
            <person name="Lan Y."/>
            <person name="Juniper S.K."/>
            <person name="Young C.R."/>
            <person name="Angers B."/>
            <person name="Qian P.Y."/>
        </authorList>
    </citation>
    <scope>NUCLEOTIDE SEQUENCE</scope>
    <source>
        <strain evidence="6">P08H-3</strain>
    </source>
</reference>
<proteinExistence type="predicted"/>
<dbReference type="InterPro" id="IPR002048">
    <property type="entry name" value="EF_hand_dom"/>
</dbReference>
<keyword evidence="3" id="KW-0106">Calcium</keyword>
<evidence type="ECO:0000256" key="1">
    <source>
        <dbReference type="ARBA" id="ARBA00022723"/>
    </source>
</evidence>
<evidence type="ECO:0000256" key="2">
    <source>
        <dbReference type="ARBA" id="ARBA00022737"/>
    </source>
</evidence>
<gene>
    <name evidence="6" type="ORF">LSH36_189g06079</name>
</gene>
<feature type="compositionally biased region" description="Acidic residues" evidence="4">
    <location>
        <begin position="84"/>
        <end position="97"/>
    </location>
</feature>
<feature type="domain" description="EF-hand" evidence="5">
    <location>
        <begin position="171"/>
        <end position="206"/>
    </location>
</feature>
<evidence type="ECO:0000313" key="6">
    <source>
        <dbReference type="EMBL" id="KAK2157556.1"/>
    </source>
</evidence>
<dbReference type="Pfam" id="PF00036">
    <property type="entry name" value="EF-hand_1"/>
    <property type="match status" value="1"/>
</dbReference>
<keyword evidence="2" id="KW-0677">Repeat</keyword>
<protein>
    <recommendedName>
        <fullName evidence="5">EF-hand domain-containing protein</fullName>
    </recommendedName>
</protein>
<dbReference type="PROSITE" id="PS00018">
    <property type="entry name" value="EF_HAND_1"/>
    <property type="match status" value="6"/>
</dbReference>
<organism evidence="6 7">
    <name type="scientific">Paralvinella palmiformis</name>
    <dbReference type="NCBI Taxonomy" id="53620"/>
    <lineage>
        <taxon>Eukaryota</taxon>
        <taxon>Metazoa</taxon>
        <taxon>Spiralia</taxon>
        <taxon>Lophotrochozoa</taxon>
        <taxon>Annelida</taxon>
        <taxon>Polychaeta</taxon>
        <taxon>Sedentaria</taxon>
        <taxon>Canalipalpata</taxon>
        <taxon>Terebellida</taxon>
        <taxon>Terebelliformia</taxon>
        <taxon>Alvinellidae</taxon>
        <taxon>Paralvinella</taxon>
    </lineage>
</organism>
<evidence type="ECO:0000256" key="3">
    <source>
        <dbReference type="ARBA" id="ARBA00022837"/>
    </source>
</evidence>
<dbReference type="SUPFAM" id="SSF47473">
    <property type="entry name" value="EF-hand"/>
    <property type="match status" value="2"/>
</dbReference>
<evidence type="ECO:0000259" key="5">
    <source>
        <dbReference type="PROSITE" id="PS50222"/>
    </source>
</evidence>
<dbReference type="PANTHER" id="PTHR10827">
    <property type="entry name" value="RETICULOCALBIN"/>
    <property type="match status" value="1"/>
</dbReference>
<name>A0AAD9N780_9ANNE</name>
<feature type="domain" description="EF-hand" evidence="5">
    <location>
        <begin position="44"/>
        <end position="79"/>
    </location>
</feature>
<evidence type="ECO:0000256" key="4">
    <source>
        <dbReference type="SAM" id="MobiDB-lite"/>
    </source>
</evidence>
<dbReference type="SMART" id="SM00054">
    <property type="entry name" value="EFh"/>
    <property type="match status" value="6"/>
</dbReference>
<sequence>MAVLPRATSRQQYEQWFKEADKNQDGVLTAKELKKMFKSKGYKTSNKVFKQQFAMLDADSDKKVTIDEYLNAMIGIADDKLEEMMEGSSDSDSDDDVTTGRPTSSAEFEKWFKEADKNQDGFLTAKELKGMFKKHFANFDTDGDKKITLEEYLRVMSIEPEVKQTSAVEIGSREHYQTWFREADTNNDGYLTAKELKKILKTKGLKMSSKAVKTYFATLDRDKDKKISLDEYLDAMGYVMADDRPANVESLPKTEPSHQTSKVQSKQTQHESTPQSEQSLQGPAPYSEQSQHMPTPQTEQSQEVPVLQSEQSQPRPTLPSEQPKPKCSTPAEQSQKTAIAQSEQSQETILKESQHDESTETQQEGLMTIASYNIDVNNYNIDVDNYNIDVDNYNIDVDNYNIDVDNYNIDVVIYNIDVNNYNIDDTYKRI</sequence>
<keyword evidence="7" id="KW-1185">Reference proteome</keyword>
<feature type="compositionally biased region" description="Polar residues" evidence="4">
    <location>
        <begin position="330"/>
        <end position="348"/>
    </location>
</feature>
<feature type="domain" description="EF-hand" evidence="5">
    <location>
        <begin position="207"/>
        <end position="242"/>
    </location>
</feature>
<feature type="domain" description="EF-hand" evidence="5">
    <location>
        <begin position="139"/>
        <end position="162"/>
    </location>
</feature>
<dbReference type="Proteomes" id="UP001208570">
    <property type="component" value="Unassembled WGS sequence"/>
</dbReference>
<dbReference type="InterPro" id="IPR011992">
    <property type="entry name" value="EF-hand-dom_pair"/>
</dbReference>
<dbReference type="Pfam" id="PF13499">
    <property type="entry name" value="EF-hand_7"/>
    <property type="match status" value="2"/>
</dbReference>
<accession>A0AAD9N780</accession>
<feature type="region of interest" description="Disordered" evidence="4">
    <location>
        <begin position="248"/>
        <end position="362"/>
    </location>
</feature>